<sequence length="506" mass="57686">MNSVFDVAIIGGGINGCGCAADAALRGLSVVLLEQDDLASKTSSSSTKLIHGGLRYLENYEFSLVRKAITERQRLLDLAPHLVHPQALVLPYEKHMRSPWFLRLGLFIYDHLSGKNRLPKCKMIYRKSKKDYFDSLIDELNIGFLFYDAVTDDARLTIVNALQAKNHGASIRTHSTVIHTEVVNNLWQLTIQPKSGSNYMLYAKSVINAAGPWVKSVEELTKIPDRQKVSLIKGSHIIVPQIYEGNHAYLLQHQDKRIIFVIPYHGFSMIGTTDIPLTDNPDDASISNQEIHYLIDLVNSYFKCKISQEDIIYTWSGVRALLADENKEARALSRDYSYVVHHKPAPIVTIYGGKITTYRQLAEEVINQLNQTFPKISPSITASTPLPGAIFEGMNFEQYMHYAKKKYGWMDPNLLNRYLYTYGSRMELFLATCNNQESLGKKYCTHLYQVEVDYLILEEWAQNCDDILKRRTKLDLIIDERGRKELANYLSRVTSFPSVEVPLLLH</sequence>
<comment type="catalytic activity">
    <reaction evidence="6">
        <text>a quinone + sn-glycerol 3-phosphate = dihydroxyacetone phosphate + a quinol</text>
        <dbReference type="Rhea" id="RHEA:18977"/>
        <dbReference type="ChEBI" id="CHEBI:24646"/>
        <dbReference type="ChEBI" id="CHEBI:57597"/>
        <dbReference type="ChEBI" id="CHEBI:57642"/>
        <dbReference type="ChEBI" id="CHEBI:132124"/>
        <dbReference type="EC" id="1.1.5.3"/>
    </reaction>
</comment>
<evidence type="ECO:0000313" key="12">
    <source>
        <dbReference type="Proteomes" id="UP000287374"/>
    </source>
</evidence>
<name>A0A317U5A2_9GAMM</name>
<dbReference type="Proteomes" id="UP000247152">
    <property type="component" value="Unassembled WGS sequence"/>
</dbReference>
<comment type="similarity">
    <text evidence="2 6">Belongs to the FAD-dependent glycerol-3-phosphate dehydrogenase family.</text>
</comment>
<comment type="cofactor">
    <cofactor evidence="1 6">
        <name>FAD</name>
        <dbReference type="ChEBI" id="CHEBI:57692"/>
    </cofactor>
</comment>
<dbReference type="InterPro" id="IPR000447">
    <property type="entry name" value="G3P_DH_FAD-dep"/>
</dbReference>
<dbReference type="PROSITE" id="PS00978">
    <property type="entry name" value="FAD_G3PDH_2"/>
    <property type="match status" value="1"/>
</dbReference>
<evidence type="ECO:0000259" key="8">
    <source>
        <dbReference type="Pfam" id="PF16901"/>
    </source>
</evidence>
<dbReference type="GO" id="GO:0046168">
    <property type="term" value="P:glycerol-3-phosphate catabolic process"/>
    <property type="evidence" value="ECO:0007669"/>
    <property type="project" value="TreeGrafter"/>
</dbReference>
<proteinExistence type="inferred from homology"/>
<evidence type="ECO:0000313" key="11">
    <source>
        <dbReference type="Proteomes" id="UP000247152"/>
    </source>
</evidence>
<dbReference type="GO" id="GO:0009331">
    <property type="term" value="C:glycerol-3-phosphate dehydrogenase (FAD) complex"/>
    <property type="evidence" value="ECO:0007669"/>
    <property type="project" value="UniProtKB-UniRule"/>
</dbReference>
<dbReference type="InterPro" id="IPR006076">
    <property type="entry name" value="FAD-dep_OxRdtase"/>
</dbReference>
<accession>A0A317U5A2</accession>
<keyword evidence="3 6" id="KW-0285">Flavoprotein</keyword>
<keyword evidence="12" id="KW-1185">Reference proteome</keyword>
<evidence type="ECO:0000256" key="6">
    <source>
        <dbReference type="RuleBase" id="RU361217"/>
    </source>
</evidence>
<evidence type="ECO:0000313" key="10">
    <source>
        <dbReference type="EMBL" id="RUR21995.1"/>
    </source>
</evidence>
<evidence type="ECO:0000256" key="5">
    <source>
        <dbReference type="ARBA" id="ARBA00023002"/>
    </source>
</evidence>
<evidence type="ECO:0000259" key="7">
    <source>
        <dbReference type="Pfam" id="PF01266"/>
    </source>
</evidence>
<protein>
    <recommendedName>
        <fullName evidence="6">Glycerol-3-phosphate dehydrogenase</fullName>
        <ecNumber evidence="6">1.1.5.3</ecNumber>
    </recommendedName>
</protein>
<dbReference type="NCBIfam" id="NF008899">
    <property type="entry name" value="PRK12266.1"/>
    <property type="match status" value="1"/>
</dbReference>
<feature type="domain" description="Alpha-glycerophosphate oxidase C-terminal" evidence="8">
    <location>
        <begin position="379"/>
        <end position="485"/>
    </location>
</feature>
<dbReference type="PANTHER" id="PTHR11985">
    <property type="entry name" value="GLYCEROL-3-PHOSPHATE DEHYDROGENASE"/>
    <property type="match status" value="1"/>
</dbReference>
<dbReference type="SUPFAM" id="SSF51905">
    <property type="entry name" value="FAD/NAD(P)-binding domain"/>
    <property type="match status" value="1"/>
</dbReference>
<dbReference type="InterPro" id="IPR038299">
    <property type="entry name" value="DAO_C_sf"/>
</dbReference>
<comment type="caution">
    <text evidence="9">The sequence shown here is derived from an EMBL/GenBank/DDBJ whole genome shotgun (WGS) entry which is preliminary data.</text>
</comment>
<evidence type="ECO:0000256" key="4">
    <source>
        <dbReference type="ARBA" id="ARBA00022827"/>
    </source>
</evidence>
<dbReference type="Gene3D" id="3.50.50.60">
    <property type="entry name" value="FAD/NAD(P)-binding domain"/>
    <property type="match status" value="1"/>
</dbReference>
<dbReference type="EC" id="1.1.5.3" evidence="6"/>
<dbReference type="OrthoDB" id="9766796at2"/>
<dbReference type="Gene3D" id="3.30.9.10">
    <property type="entry name" value="D-Amino Acid Oxidase, subunit A, domain 2"/>
    <property type="match status" value="1"/>
</dbReference>
<dbReference type="EMBL" id="RZGX01000013">
    <property type="protein sequence ID" value="RUR21995.1"/>
    <property type="molecule type" value="Genomic_DNA"/>
</dbReference>
<dbReference type="InterPro" id="IPR036188">
    <property type="entry name" value="FAD/NAD-bd_sf"/>
</dbReference>
<gene>
    <name evidence="9" type="ORF">DGG96_08615</name>
    <name evidence="10" type="ORF">ELY20_10535</name>
</gene>
<keyword evidence="5 6" id="KW-0560">Oxidoreductase</keyword>
<keyword evidence="4" id="KW-0274">FAD</keyword>
<evidence type="ECO:0000256" key="3">
    <source>
        <dbReference type="ARBA" id="ARBA00022630"/>
    </source>
</evidence>
<evidence type="ECO:0000256" key="2">
    <source>
        <dbReference type="ARBA" id="ARBA00007330"/>
    </source>
</evidence>
<dbReference type="RefSeq" id="WP_110142324.1">
    <property type="nucleotide sequence ID" value="NZ_QHJG01000012.1"/>
</dbReference>
<reference evidence="10 12" key="2">
    <citation type="submission" date="2018-12" db="EMBL/GenBank/DDBJ databases">
        <title>Legionella sp,whole genome shotgun sequence.</title>
        <authorList>
            <person name="Wu H."/>
        </authorList>
    </citation>
    <scope>NUCLEOTIDE SEQUENCE [LARGE SCALE GENOMIC DNA]</scope>
    <source>
        <strain evidence="12">km489</strain>
        <strain evidence="10">Km489</strain>
    </source>
</reference>
<dbReference type="EMBL" id="QHJG01000012">
    <property type="protein sequence ID" value="PWY55997.1"/>
    <property type="molecule type" value="Genomic_DNA"/>
</dbReference>
<dbReference type="PRINTS" id="PR01001">
    <property type="entry name" value="FADG3PDH"/>
</dbReference>
<dbReference type="Pfam" id="PF16901">
    <property type="entry name" value="DAO_C"/>
    <property type="match status" value="1"/>
</dbReference>
<dbReference type="PROSITE" id="PS00977">
    <property type="entry name" value="FAD_G3PDH_1"/>
    <property type="match status" value="1"/>
</dbReference>
<dbReference type="Pfam" id="PF01266">
    <property type="entry name" value="DAO"/>
    <property type="match status" value="1"/>
</dbReference>
<dbReference type="InterPro" id="IPR031656">
    <property type="entry name" value="DAO_C"/>
</dbReference>
<evidence type="ECO:0000313" key="9">
    <source>
        <dbReference type="EMBL" id="PWY55997.1"/>
    </source>
</evidence>
<reference evidence="9 11" key="1">
    <citation type="submission" date="2018-05" db="EMBL/GenBank/DDBJ databases">
        <title>Legionella qingyii sp.nov., whole genome shotgun sequence.</title>
        <authorList>
            <person name="Wu H."/>
            <person name="Zhu Q."/>
            <person name="Hu C."/>
        </authorList>
    </citation>
    <scope>NUCLEOTIDE SEQUENCE [LARGE SCALE GENOMIC DNA]</scope>
    <source>
        <strain evidence="9 11">HEB18</strain>
    </source>
</reference>
<feature type="domain" description="FAD dependent oxidoreductase" evidence="7">
    <location>
        <begin position="6"/>
        <end position="359"/>
    </location>
</feature>
<dbReference type="AlphaFoldDB" id="A0A317U5A2"/>
<dbReference type="NCBIfam" id="NF009906">
    <property type="entry name" value="PRK13369.1"/>
    <property type="match status" value="1"/>
</dbReference>
<dbReference type="Gene3D" id="1.10.8.870">
    <property type="entry name" value="Alpha-glycerophosphate oxidase, cap domain"/>
    <property type="match status" value="1"/>
</dbReference>
<evidence type="ECO:0000256" key="1">
    <source>
        <dbReference type="ARBA" id="ARBA00001974"/>
    </source>
</evidence>
<organism evidence="9 11">
    <name type="scientific">Legionella qingyii</name>
    <dbReference type="NCBI Taxonomy" id="2184757"/>
    <lineage>
        <taxon>Bacteria</taxon>
        <taxon>Pseudomonadati</taxon>
        <taxon>Pseudomonadota</taxon>
        <taxon>Gammaproteobacteria</taxon>
        <taxon>Legionellales</taxon>
        <taxon>Legionellaceae</taxon>
        <taxon>Legionella</taxon>
    </lineage>
</organism>
<dbReference type="Proteomes" id="UP000287374">
    <property type="component" value="Unassembled WGS sequence"/>
</dbReference>
<dbReference type="PANTHER" id="PTHR11985:SF15">
    <property type="entry name" value="GLYCEROL-3-PHOSPHATE DEHYDROGENASE, MITOCHONDRIAL"/>
    <property type="match status" value="1"/>
</dbReference>
<dbReference type="GO" id="GO:0004368">
    <property type="term" value="F:glycerol-3-phosphate dehydrogenase (quinone) activity"/>
    <property type="evidence" value="ECO:0007669"/>
    <property type="project" value="UniProtKB-EC"/>
</dbReference>